<keyword evidence="1" id="KW-0418">Kinase</keyword>
<sequence>MGSEEEGQKGKYVLVDEGFGLELEDLLRASAYVVGKSRSGIVYKVVVGRGVKGGGSGVGGPMVVAVKRLSEEDAVEV</sequence>
<name>A0A8S0QUK3_OLEEU</name>
<reference evidence="1 2" key="1">
    <citation type="submission" date="2019-12" db="EMBL/GenBank/DDBJ databases">
        <authorList>
            <person name="Alioto T."/>
            <person name="Alioto T."/>
            <person name="Gomez Garrido J."/>
        </authorList>
    </citation>
    <scope>NUCLEOTIDE SEQUENCE [LARGE SCALE GENOMIC DNA]</scope>
</reference>
<dbReference type="Gramene" id="OE9A066690T1">
    <property type="protein sequence ID" value="OE9A066690C1"/>
    <property type="gene ID" value="OE9A066690"/>
</dbReference>
<dbReference type="EMBL" id="CACTIH010001942">
    <property type="protein sequence ID" value="CAA2969452.1"/>
    <property type="molecule type" value="Genomic_DNA"/>
</dbReference>
<keyword evidence="1" id="KW-0675">Receptor</keyword>
<gene>
    <name evidence="1" type="ORF">OLEA9_A066690</name>
</gene>
<organism evidence="1 2">
    <name type="scientific">Olea europaea subsp. europaea</name>
    <dbReference type="NCBI Taxonomy" id="158383"/>
    <lineage>
        <taxon>Eukaryota</taxon>
        <taxon>Viridiplantae</taxon>
        <taxon>Streptophyta</taxon>
        <taxon>Embryophyta</taxon>
        <taxon>Tracheophyta</taxon>
        <taxon>Spermatophyta</taxon>
        <taxon>Magnoliopsida</taxon>
        <taxon>eudicotyledons</taxon>
        <taxon>Gunneridae</taxon>
        <taxon>Pentapetalae</taxon>
        <taxon>asterids</taxon>
        <taxon>lamiids</taxon>
        <taxon>Lamiales</taxon>
        <taxon>Oleaceae</taxon>
        <taxon>Oleeae</taxon>
        <taxon>Olea</taxon>
    </lineage>
</organism>
<evidence type="ECO:0000313" key="1">
    <source>
        <dbReference type="EMBL" id="CAA2969452.1"/>
    </source>
</evidence>
<proteinExistence type="predicted"/>
<comment type="caution">
    <text evidence="1">The sequence shown here is derived from an EMBL/GenBank/DDBJ whole genome shotgun (WGS) entry which is preliminary data.</text>
</comment>
<dbReference type="AlphaFoldDB" id="A0A8S0QUK3"/>
<evidence type="ECO:0000313" key="2">
    <source>
        <dbReference type="Proteomes" id="UP000594638"/>
    </source>
</evidence>
<dbReference type="GO" id="GO:0016301">
    <property type="term" value="F:kinase activity"/>
    <property type="evidence" value="ECO:0007669"/>
    <property type="project" value="UniProtKB-KW"/>
</dbReference>
<protein>
    <submittedName>
        <fullName evidence="1">Probable inactive leucine-rich repeat receptor kinase At1g66830</fullName>
    </submittedName>
</protein>
<keyword evidence="1" id="KW-0808">Transferase</keyword>
<keyword evidence="2" id="KW-1185">Reference proteome</keyword>
<accession>A0A8S0QUK3</accession>
<dbReference type="Proteomes" id="UP000594638">
    <property type="component" value="Unassembled WGS sequence"/>
</dbReference>